<accession>A0A0G1X1C9</accession>
<evidence type="ECO:0000256" key="5">
    <source>
        <dbReference type="ARBA" id="ARBA00022692"/>
    </source>
</evidence>
<evidence type="ECO:0000256" key="8">
    <source>
        <dbReference type="SAM" id="Phobius"/>
    </source>
</evidence>
<dbReference type="Proteomes" id="UP000034273">
    <property type="component" value="Unassembled WGS sequence"/>
</dbReference>
<feature type="transmembrane region" description="Helical" evidence="8">
    <location>
        <begin position="261"/>
        <end position="283"/>
    </location>
</feature>
<dbReference type="Gene3D" id="3.30.460.20">
    <property type="entry name" value="CorA soluble domain-like"/>
    <property type="match status" value="1"/>
</dbReference>
<feature type="transmembrane region" description="Helical" evidence="8">
    <location>
        <begin position="295"/>
        <end position="313"/>
    </location>
</feature>
<evidence type="ECO:0000313" key="10">
    <source>
        <dbReference type="Proteomes" id="UP000034273"/>
    </source>
</evidence>
<keyword evidence="6 8" id="KW-1133">Transmembrane helix</keyword>
<dbReference type="GO" id="GO:0000287">
    <property type="term" value="F:magnesium ion binding"/>
    <property type="evidence" value="ECO:0007669"/>
    <property type="project" value="TreeGrafter"/>
</dbReference>
<keyword evidence="3" id="KW-0813">Transport</keyword>
<dbReference type="PANTHER" id="PTHR46494:SF1">
    <property type="entry name" value="CORA FAMILY METAL ION TRANSPORTER (EUROFUNG)"/>
    <property type="match status" value="1"/>
</dbReference>
<organism evidence="9 10">
    <name type="scientific">Candidatus Kaiserbacteria bacterium GW2011_GWA2_52_12</name>
    <dbReference type="NCBI Taxonomy" id="1618671"/>
    <lineage>
        <taxon>Bacteria</taxon>
        <taxon>Candidatus Kaiseribacteriota</taxon>
    </lineage>
</organism>
<dbReference type="GO" id="GO:0015087">
    <property type="term" value="F:cobalt ion transmembrane transporter activity"/>
    <property type="evidence" value="ECO:0007669"/>
    <property type="project" value="TreeGrafter"/>
</dbReference>
<evidence type="ECO:0008006" key="11">
    <source>
        <dbReference type="Google" id="ProtNLM"/>
    </source>
</evidence>
<comment type="similarity">
    <text evidence="2">Belongs to the CorA metal ion transporter (MIT) (TC 1.A.35) family.</text>
</comment>
<dbReference type="SUPFAM" id="SSF144083">
    <property type="entry name" value="Magnesium transport protein CorA, transmembrane region"/>
    <property type="match status" value="1"/>
</dbReference>
<keyword evidence="5 8" id="KW-0812">Transmembrane</keyword>
<evidence type="ECO:0000256" key="2">
    <source>
        <dbReference type="ARBA" id="ARBA00009765"/>
    </source>
</evidence>
<dbReference type="InterPro" id="IPR045863">
    <property type="entry name" value="CorA_TM1_TM2"/>
</dbReference>
<comment type="caution">
    <text evidence="9">The sequence shown here is derived from an EMBL/GenBank/DDBJ whole genome shotgun (WGS) entry which is preliminary data.</text>
</comment>
<dbReference type="PANTHER" id="PTHR46494">
    <property type="entry name" value="CORA FAMILY METAL ION TRANSPORTER (EUROFUNG)"/>
    <property type="match status" value="1"/>
</dbReference>
<dbReference type="GO" id="GO:0015095">
    <property type="term" value="F:magnesium ion transmembrane transporter activity"/>
    <property type="evidence" value="ECO:0007669"/>
    <property type="project" value="TreeGrafter"/>
</dbReference>
<dbReference type="EMBL" id="LCQW01000005">
    <property type="protein sequence ID" value="KKW24665.1"/>
    <property type="molecule type" value="Genomic_DNA"/>
</dbReference>
<dbReference type="GO" id="GO:0050897">
    <property type="term" value="F:cobalt ion binding"/>
    <property type="evidence" value="ECO:0007669"/>
    <property type="project" value="TreeGrafter"/>
</dbReference>
<name>A0A0G1X1C9_9BACT</name>
<comment type="subcellular location">
    <subcellularLocation>
        <location evidence="1">Cell membrane</location>
        <topology evidence="1">Multi-pass membrane protein</topology>
    </subcellularLocation>
</comment>
<dbReference type="Gene3D" id="1.20.58.340">
    <property type="entry name" value="Magnesium transport protein CorA, transmembrane region"/>
    <property type="match status" value="2"/>
</dbReference>
<dbReference type="SUPFAM" id="SSF143865">
    <property type="entry name" value="CorA soluble domain-like"/>
    <property type="match status" value="1"/>
</dbReference>
<proteinExistence type="inferred from homology"/>
<dbReference type="InterPro" id="IPR045861">
    <property type="entry name" value="CorA_cytoplasmic_dom"/>
</dbReference>
<evidence type="ECO:0000313" key="9">
    <source>
        <dbReference type="EMBL" id="KKW24665.1"/>
    </source>
</evidence>
<evidence type="ECO:0000256" key="4">
    <source>
        <dbReference type="ARBA" id="ARBA00022475"/>
    </source>
</evidence>
<dbReference type="AlphaFoldDB" id="A0A0G1X1C9"/>
<dbReference type="Pfam" id="PF01544">
    <property type="entry name" value="CorA"/>
    <property type="match status" value="1"/>
</dbReference>
<protein>
    <recommendedName>
        <fullName evidence="11">Mg2 transporter protein CorA family protein</fullName>
    </recommendedName>
</protein>
<evidence type="ECO:0000256" key="1">
    <source>
        <dbReference type="ARBA" id="ARBA00004651"/>
    </source>
</evidence>
<dbReference type="GO" id="GO:0005886">
    <property type="term" value="C:plasma membrane"/>
    <property type="evidence" value="ECO:0007669"/>
    <property type="project" value="UniProtKB-SubCell"/>
</dbReference>
<keyword evidence="4" id="KW-1003">Cell membrane</keyword>
<evidence type="ECO:0000256" key="3">
    <source>
        <dbReference type="ARBA" id="ARBA00022448"/>
    </source>
</evidence>
<dbReference type="InterPro" id="IPR002523">
    <property type="entry name" value="MgTranspt_CorA/ZnTranspt_ZntB"/>
</dbReference>
<evidence type="ECO:0000256" key="6">
    <source>
        <dbReference type="ARBA" id="ARBA00022989"/>
    </source>
</evidence>
<sequence>MQWTLNELYHQVYYMYMKTKFEHKDLVWFDVETPTREEVQELASAYNIDRFVSEELMVPSTKPRTELHGDHLYLVLHFPALRHSHKEKEQEVDFVIGKNFLITTRYDTIDSLHKFSKIFEVNSILDKQPVGDHAGFLFFYMMKEIYKAMEDEIEAIRIGLHTIEEKIFAGQEVGMVEEISRAARDLLNIRQVIEPHRDVLRELEVAGATVFGESFTPYLKSLSNEYYRVHNHVMRNTESLHELRETNNSLLTTKQNETMRVLTIMAFLTFPLALLVAIFNLHFTSNPIDTMQNGFWFVVATVLGSGSIMLWYFKHKGWL</sequence>
<reference evidence="9 10" key="1">
    <citation type="journal article" date="2015" name="Nature">
        <title>rRNA introns, odd ribosomes, and small enigmatic genomes across a large radiation of phyla.</title>
        <authorList>
            <person name="Brown C.T."/>
            <person name="Hug L.A."/>
            <person name="Thomas B.C."/>
            <person name="Sharon I."/>
            <person name="Castelle C.J."/>
            <person name="Singh A."/>
            <person name="Wilkins M.J."/>
            <person name="Williams K.H."/>
            <person name="Banfield J.F."/>
        </authorList>
    </citation>
    <scope>NUCLEOTIDE SEQUENCE [LARGE SCALE GENOMIC DNA]</scope>
</reference>
<evidence type="ECO:0000256" key="7">
    <source>
        <dbReference type="ARBA" id="ARBA00023136"/>
    </source>
</evidence>
<keyword evidence="7 8" id="KW-0472">Membrane</keyword>
<dbReference type="STRING" id="1618671.UY67_C0005G0037"/>
<gene>
    <name evidence="9" type="ORF">UY67_C0005G0037</name>
</gene>